<sequence length="65" mass="7450">MILRNTRTLEAFVIKGLSKDVKKYHNVETLNALGITIPCNELDKFVIEPVSEFDSKRNYPVVEVL</sequence>
<reference evidence="1 2" key="1">
    <citation type="journal article" date="2016" name="Syst. Appl. Microbiol.">
        <title>Vibrio bivalvicida sp. nov., a novel larval pathogen for bivalve molluscs reared in a hatchery.</title>
        <authorList>
            <person name="Dubert J."/>
            <person name="Romalde J.L."/>
            <person name="Prado S."/>
            <person name="Barja J.L."/>
        </authorList>
    </citation>
    <scope>NUCLEOTIDE SEQUENCE [LARGE SCALE GENOMIC DNA]</scope>
    <source>
        <strain evidence="1 2">605</strain>
    </source>
</reference>
<gene>
    <name evidence="1" type="ORF">APB76_20790</name>
</gene>
<dbReference type="RefSeq" id="WP_054962510.1">
    <property type="nucleotide sequence ID" value="NZ_LLEI02000083.1"/>
</dbReference>
<dbReference type="Proteomes" id="UP000078406">
    <property type="component" value="Unassembled WGS sequence"/>
</dbReference>
<dbReference type="EMBL" id="LLEI02000083">
    <property type="protein sequence ID" value="OAJ92434.1"/>
    <property type="molecule type" value="Genomic_DNA"/>
</dbReference>
<evidence type="ECO:0000313" key="2">
    <source>
        <dbReference type="Proteomes" id="UP000078406"/>
    </source>
</evidence>
<name>A0A177XV03_9VIBR</name>
<proteinExistence type="predicted"/>
<organism evidence="1 2">
    <name type="scientific">Vibrio bivalvicida</name>
    <dbReference type="NCBI Taxonomy" id="1276888"/>
    <lineage>
        <taxon>Bacteria</taxon>
        <taxon>Pseudomonadati</taxon>
        <taxon>Pseudomonadota</taxon>
        <taxon>Gammaproteobacteria</taxon>
        <taxon>Vibrionales</taxon>
        <taxon>Vibrionaceae</taxon>
        <taxon>Vibrio</taxon>
        <taxon>Vibrio oreintalis group</taxon>
    </lineage>
</organism>
<dbReference type="AlphaFoldDB" id="A0A177XV03"/>
<comment type="caution">
    <text evidence="1">The sequence shown here is derived from an EMBL/GenBank/DDBJ whole genome shotgun (WGS) entry which is preliminary data.</text>
</comment>
<accession>A0A177XV03</accession>
<evidence type="ECO:0000313" key="1">
    <source>
        <dbReference type="EMBL" id="OAJ92434.1"/>
    </source>
</evidence>
<protein>
    <submittedName>
        <fullName evidence="1">Uncharacterized protein</fullName>
    </submittedName>
</protein>